<dbReference type="PANTHER" id="PTHR43798">
    <property type="entry name" value="MONOACYLGLYCEROL LIPASE"/>
    <property type="match status" value="1"/>
</dbReference>
<dbReference type="Proteomes" id="UP000694924">
    <property type="component" value="Unplaced"/>
</dbReference>
<dbReference type="Gene3D" id="3.40.50.1820">
    <property type="entry name" value="alpha/beta hydrolase"/>
    <property type="match status" value="1"/>
</dbReference>
<dbReference type="GeneID" id="107073875"/>
<dbReference type="RefSeq" id="XP_015190191.1">
    <property type="nucleotide sequence ID" value="XM_015334705.1"/>
</dbReference>
<evidence type="ECO:0000256" key="1">
    <source>
        <dbReference type="ARBA" id="ARBA00008645"/>
    </source>
</evidence>
<dbReference type="GO" id="GO:0016787">
    <property type="term" value="F:hydrolase activity"/>
    <property type="evidence" value="ECO:0007669"/>
    <property type="project" value="UniProtKB-KW"/>
</dbReference>
<evidence type="ECO:0000313" key="5">
    <source>
        <dbReference type="RefSeq" id="XP_015190190.1"/>
    </source>
</evidence>
<accession>A0ABM1JCK3</accession>
<dbReference type="InterPro" id="IPR050266">
    <property type="entry name" value="AB_hydrolase_sf"/>
</dbReference>
<feature type="domain" description="AB hydrolase-1" evidence="3">
    <location>
        <begin position="70"/>
        <end position="174"/>
    </location>
</feature>
<evidence type="ECO:0000313" key="6">
    <source>
        <dbReference type="RefSeq" id="XP_015190191.1"/>
    </source>
</evidence>
<dbReference type="RefSeq" id="XP_015190190.1">
    <property type="nucleotide sequence ID" value="XM_015334704.1"/>
</dbReference>
<dbReference type="InterPro" id="IPR029058">
    <property type="entry name" value="AB_hydrolase_fold"/>
</dbReference>
<keyword evidence="4" id="KW-1185">Reference proteome</keyword>
<reference evidence="5 6" key="1">
    <citation type="submission" date="2025-05" db="UniProtKB">
        <authorList>
            <consortium name="RefSeq"/>
        </authorList>
    </citation>
    <scope>IDENTIFICATION</scope>
    <source>
        <tissue evidence="5 6">Whole body</tissue>
    </source>
</reference>
<sequence>MDCRIFGCWKTTFKFYKIYKNNTDNLYTLLKRTIYSKVEVVNENVSNVEILVPWGKIAGRLWGIDKSKQPILALHGWQDNAASFDNLAPLLQKHGPILAIDLPGHGLSSWLPPGQMYFEYNYVLLIHRLKRYFAWEKLKLLTHSLSSHYCFWYASIYPKDVAYVIAIDHLKPLPVTIEEYNARIAEAFTQICKIEEMKNKPPSYKREELMKRWIKDSMESITEDSCKILMTRGVTENPDGTVYLNRDPRLRILPSYSGMTHDQLKDMARSITCPYLAIKSDFKVFPEDKKYYYDVLNILKESSIDCQYYLIPNTHHIHLNDPQLLIEAIDPFLEKYN</sequence>
<dbReference type="PANTHER" id="PTHR43798:SF14">
    <property type="entry name" value="SERINE HYDROLASE-LIKE PROTEIN DDB_G0286239"/>
    <property type="match status" value="1"/>
</dbReference>
<keyword evidence="2 5" id="KW-0378">Hydrolase</keyword>
<gene>
    <name evidence="5 6" type="primary">LOC107073875</name>
</gene>
<organism evidence="4 6">
    <name type="scientific">Polistes dominula</name>
    <name type="common">European paper wasp</name>
    <name type="synonym">Vespa dominula</name>
    <dbReference type="NCBI Taxonomy" id="743375"/>
    <lineage>
        <taxon>Eukaryota</taxon>
        <taxon>Metazoa</taxon>
        <taxon>Ecdysozoa</taxon>
        <taxon>Arthropoda</taxon>
        <taxon>Hexapoda</taxon>
        <taxon>Insecta</taxon>
        <taxon>Pterygota</taxon>
        <taxon>Neoptera</taxon>
        <taxon>Endopterygota</taxon>
        <taxon>Hymenoptera</taxon>
        <taxon>Apocrita</taxon>
        <taxon>Aculeata</taxon>
        <taxon>Vespoidea</taxon>
        <taxon>Vespidae</taxon>
        <taxon>Polistinae</taxon>
        <taxon>Polistini</taxon>
        <taxon>Polistes</taxon>
    </lineage>
</organism>
<name>A0ABM1JCK3_POLDO</name>
<evidence type="ECO:0000313" key="4">
    <source>
        <dbReference type="Proteomes" id="UP000694924"/>
    </source>
</evidence>
<dbReference type="InterPro" id="IPR000073">
    <property type="entry name" value="AB_hydrolase_1"/>
</dbReference>
<comment type="similarity">
    <text evidence="1">Belongs to the AB hydrolase superfamily.</text>
</comment>
<dbReference type="Pfam" id="PF00561">
    <property type="entry name" value="Abhydrolase_1"/>
    <property type="match status" value="1"/>
</dbReference>
<dbReference type="SUPFAM" id="SSF53474">
    <property type="entry name" value="alpha/beta-Hydrolases"/>
    <property type="match status" value="1"/>
</dbReference>
<evidence type="ECO:0000259" key="3">
    <source>
        <dbReference type="Pfam" id="PF00561"/>
    </source>
</evidence>
<evidence type="ECO:0000256" key="2">
    <source>
        <dbReference type="ARBA" id="ARBA00022801"/>
    </source>
</evidence>
<protein>
    <submittedName>
        <fullName evidence="5 6">Probable serine hydrolase</fullName>
    </submittedName>
</protein>
<proteinExistence type="inferred from homology"/>